<dbReference type="PROSITE" id="PS51192">
    <property type="entry name" value="HELICASE_ATP_BIND_1"/>
    <property type="match status" value="1"/>
</dbReference>
<comment type="subunit">
    <text evidence="8">Component of the replication restart primosome.</text>
</comment>
<dbReference type="Gene3D" id="3.40.1440.60">
    <property type="entry name" value="PriA, 3(prime) DNA-binding domain"/>
    <property type="match status" value="1"/>
</dbReference>
<comment type="catalytic activity">
    <reaction evidence="8">
        <text>ATP + H2O = ADP + phosphate + H(+)</text>
        <dbReference type="Rhea" id="RHEA:13065"/>
        <dbReference type="ChEBI" id="CHEBI:15377"/>
        <dbReference type="ChEBI" id="CHEBI:15378"/>
        <dbReference type="ChEBI" id="CHEBI:30616"/>
        <dbReference type="ChEBI" id="CHEBI:43474"/>
        <dbReference type="ChEBI" id="CHEBI:456216"/>
        <dbReference type="EC" id="5.6.2.4"/>
    </reaction>
</comment>
<dbReference type="GO" id="GO:0006302">
    <property type="term" value="P:double-strand break repair"/>
    <property type="evidence" value="ECO:0007669"/>
    <property type="project" value="InterPro"/>
</dbReference>
<evidence type="ECO:0000256" key="1">
    <source>
        <dbReference type="ARBA" id="ARBA00022515"/>
    </source>
</evidence>
<evidence type="ECO:0000256" key="3">
    <source>
        <dbReference type="ARBA" id="ARBA00022723"/>
    </source>
</evidence>
<dbReference type="HAMAP" id="MF_00983">
    <property type="entry name" value="PriA"/>
    <property type="match status" value="1"/>
</dbReference>
<feature type="binding site" evidence="8">
    <location>
        <position position="474"/>
    </location>
    <ligand>
        <name>Zn(2+)</name>
        <dbReference type="ChEBI" id="CHEBI:29105"/>
        <label>1</label>
    </ligand>
</feature>
<protein>
    <recommendedName>
        <fullName evidence="8">Replication restart protein PriA</fullName>
    </recommendedName>
    <alternativeName>
        <fullName evidence="8">ATP-dependent DNA helicase PriA</fullName>
        <ecNumber evidence="8">5.6.2.4</ecNumber>
    </alternativeName>
    <alternativeName>
        <fullName evidence="8">DNA 3'-5' helicase PriA</fullName>
    </alternativeName>
</protein>
<dbReference type="OrthoDB" id="9759544at2"/>
<evidence type="ECO:0000256" key="6">
    <source>
        <dbReference type="ARBA" id="ARBA00022840"/>
    </source>
</evidence>
<dbReference type="GO" id="GO:0043138">
    <property type="term" value="F:3'-5' DNA helicase activity"/>
    <property type="evidence" value="ECO:0007669"/>
    <property type="project" value="UniProtKB-EC"/>
</dbReference>
<dbReference type="Pfam" id="PF17764">
    <property type="entry name" value="PriA_3primeBD"/>
    <property type="match status" value="1"/>
</dbReference>
<keyword evidence="2 8" id="KW-0235">DNA replication</keyword>
<evidence type="ECO:0000256" key="2">
    <source>
        <dbReference type="ARBA" id="ARBA00022705"/>
    </source>
</evidence>
<feature type="domain" description="Helicase ATP-binding" evidence="9">
    <location>
        <begin position="208"/>
        <end position="376"/>
    </location>
</feature>
<evidence type="ECO:0000256" key="5">
    <source>
        <dbReference type="ARBA" id="ARBA00022833"/>
    </source>
</evidence>
<accession>A0A660HMF7</accession>
<keyword evidence="8" id="KW-0347">Helicase</keyword>
<feature type="binding site" evidence="8">
    <location>
        <position position="446"/>
    </location>
    <ligand>
        <name>Zn(2+)</name>
        <dbReference type="ChEBI" id="CHEBI:29105"/>
        <label>2</label>
    </ligand>
</feature>
<organism evidence="10 11">
    <name type="scientific">Ziziphus jujuba witches'-broom phytoplasma</name>
    <dbReference type="NCBI Taxonomy" id="135727"/>
    <lineage>
        <taxon>Bacteria</taxon>
        <taxon>Bacillati</taxon>
        <taxon>Mycoplasmatota</taxon>
        <taxon>Mollicutes</taxon>
        <taxon>Acholeplasmatales</taxon>
        <taxon>Acholeplasmataceae</taxon>
        <taxon>Candidatus Phytoplasma</taxon>
        <taxon>16SrV (Elm yellows group)</taxon>
    </lineage>
</organism>
<evidence type="ECO:0000313" key="11">
    <source>
        <dbReference type="Proteomes" id="UP000272462"/>
    </source>
</evidence>
<dbReference type="GO" id="GO:0005524">
    <property type="term" value="F:ATP binding"/>
    <property type="evidence" value="ECO:0007669"/>
    <property type="project" value="UniProtKB-UniRule"/>
</dbReference>
<dbReference type="GO" id="GO:0006269">
    <property type="term" value="P:DNA replication, synthesis of primer"/>
    <property type="evidence" value="ECO:0007669"/>
    <property type="project" value="UniProtKB-KW"/>
</dbReference>
<feature type="binding site" evidence="8">
    <location>
        <position position="437"/>
    </location>
    <ligand>
        <name>Zn(2+)</name>
        <dbReference type="ChEBI" id="CHEBI:29105"/>
        <label>1</label>
    </ligand>
</feature>
<dbReference type="AlphaFoldDB" id="A0A660HMF7"/>
<evidence type="ECO:0000256" key="4">
    <source>
        <dbReference type="ARBA" id="ARBA00022741"/>
    </source>
</evidence>
<reference evidence="10 11" key="1">
    <citation type="journal article" date="2018" name="BMC Genomics">
        <title>Comparative genome analysis of jujube witches'-broom Phytoplasma, an obligate pathogen that causes jujube witches'-broom disease.</title>
        <authorList>
            <person name="Wang J."/>
            <person name="Song L."/>
            <person name="Jiao Q."/>
            <person name="Yang S."/>
            <person name="Gao R."/>
            <person name="Lu X."/>
            <person name="Zhou G."/>
        </authorList>
    </citation>
    <scope>NUCLEOTIDE SEQUENCE [LARGE SCALE GENOMIC DNA]</scope>
    <source>
        <strain evidence="10">Jwb-nky</strain>
    </source>
</reference>
<dbReference type="GO" id="GO:0003677">
    <property type="term" value="F:DNA binding"/>
    <property type="evidence" value="ECO:0007669"/>
    <property type="project" value="UniProtKB-UniRule"/>
</dbReference>
<comment type="function">
    <text evidence="8">Initiates the restart of stalled replication forks, which reloads the replicative helicase on sites other than the origin of replication. Recognizes and binds to abandoned replication forks and remodels them to uncover a helicase loading site. Promotes assembly of the primosome at these replication forks.</text>
</comment>
<keyword evidence="1 8" id="KW-0639">Primosome</keyword>
<name>A0A660HMF7_ZIZJU</name>
<comment type="cofactor">
    <cofactor evidence="8">
        <name>Zn(2+)</name>
        <dbReference type="ChEBI" id="CHEBI:29105"/>
    </cofactor>
    <text evidence="8">Binds 2 zinc ions per subunit.</text>
</comment>
<dbReference type="InterPro" id="IPR027417">
    <property type="entry name" value="P-loop_NTPase"/>
</dbReference>
<comment type="similarity">
    <text evidence="8">Belongs to the helicase family. PriA subfamily.</text>
</comment>
<dbReference type="KEGG" id="pzi:CWO85_01600"/>
<evidence type="ECO:0000313" key="10">
    <source>
        <dbReference type="EMBL" id="AYJ01217.1"/>
    </source>
</evidence>
<keyword evidence="8" id="KW-0378">Hydrolase</keyword>
<dbReference type="GO" id="GO:0006310">
    <property type="term" value="P:DNA recombination"/>
    <property type="evidence" value="ECO:0007669"/>
    <property type="project" value="InterPro"/>
</dbReference>
<evidence type="ECO:0000259" key="9">
    <source>
        <dbReference type="PROSITE" id="PS51192"/>
    </source>
</evidence>
<dbReference type="GO" id="GO:0016787">
    <property type="term" value="F:hydrolase activity"/>
    <property type="evidence" value="ECO:0007669"/>
    <property type="project" value="UniProtKB-KW"/>
</dbReference>
<dbReference type="InterPro" id="IPR042115">
    <property type="entry name" value="PriA_3primeBD_sf"/>
</dbReference>
<evidence type="ECO:0000256" key="7">
    <source>
        <dbReference type="ARBA" id="ARBA00023125"/>
    </source>
</evidence>
<feature type="binding site" evidence="8">
    <location>
        <position position="443"/>
    </location>
    <ligand>
        <name>Zn(2+)</name>
        <dbReference type="ChEBI" id="CHEBI:29105"/>
        <label>2</label>
    </ligand>
</feature>
<keyword evidence="5 8" id="KW-0862">Zinc</keyword>
<dbReference type="InterPro" id="IPR014001">
    <property type="entry name" value="Helicase_ATP-bd"/>
</dbReference>
<dbReference type="Proteomes" id="UP000272462">
    <property type="component" value="Chromosome"/>
</dbReference>
<dbReference type="GO" id="GO:0008270">
    <property type="term" value="F:zinc ion binding"/>
    <property type="evidence" value="ECO:0007669"/>
    <property type="project" value="UniProtKB-UniRule"/>
</dbReference>
<dbReference type="SUPFAM" id="SSF52540">
    <property type="entry name" value="P-loop containing nucleoside triphosphate hydrolases"/>
    <property type="match status" value="2"/>
</dbReference>
<dbReference type="InterPro" id="IPR041222">
    <property type="entry name" value="PriA_3primeBD"/>
</dbReference>
<keyword evidence="4 8" id="KW-0547">Nucleotide-binding</keyword>
<keyword evidence="3 8" id="KW-0479">Metal-binding</keyword>
<feature type="binding site" evidence="8">
    <location>
        <position position="461"/>
    </location>
    <ligand>
        <name>Zn(2+)</name>
        <dbReference type="ChEBI" id="CHEBI:29105"/>
        <label>2</label>
    </ligand>
</feature>
<comment type="catalytic activity">
    <reaction evidence="8">
        <text>Couples ATP hydrolysis with the unwinding of duplex DNA by translocating in the 3'-5' direction.</text>
        <dbReference type="EC" id="5.6.2.4"/>
    </reaction>
</comment>
<keyword evidence="6 8" id="KW-0067">ATP-binding</keyword>
<dbReference type="GO" id="GO:1990077">
    <property type="term" value="C:primosome complex"/>
    <property type="evidence" value="ECO:0007669"/>
    <property type="project" value="UniProtKB-UniRule"/>
</dbReference>
<feature type="binding site" evidence="8">
    <location>
        <position position="464"/>
    </location>
    <ligand>
        <name>Zn(2+)</name>
        <dbReference type="ChEBI" id="CHEBI:29105"/>
        <label>2</label>
    </ligand>
</feature>
<gene>
    <name evidence="8 10" type="primary">priA</name>
    <name evidence="10" type="ORF">CWO85_01600</name>
</gene>
<dbReference type="PANTHER" id="PTHR30580">
    <property type="entry name" value="PRIMOSOMAL PROTEIN N"/>
    <property type="match status" value="1"/>
</dbReference>
<dbReference type="InterPro" id="IPR005259">
    <property type="entry name" value="PriA"/>
</dbReference>
<sequence length="718" mass="84816">MLYAEVIVDNKIPNLSQCFDYLIPEYLVKIAQRGMRVIVPFGNKNTERLGYILKLKEITLVEPKYIKSIIEILDDIPFLNEEFFLLAEEILKIPFINPALAYNTIMPRSFLSTYIRQITIIKEKELNKEIKEYLIKKKGILSLKDIVLSTEELFKLQKKEIIKTKIIISKKDYRPSIEPEIIKHKNEIILNFKNTFCLNEKQDLIWKQISWDGYKNYLLYYDCYEDKIAIYLKLIEKTLQQNKQVLILVPEILLISFLKEQIKKYFPEILLTVLTYESDYKEHYQKNQDIQENKIFIVMGTRKVIFAPLKKIGVIIFDEENDESLIEKDKSPNYDSKELAYIRSRYHKIPLIFFTTMPSIESYCRLKQKKIIFLNLTHKNKQKMQLIDMKEELKKGNVSPLSSVLLEYLQKNIKEKKKTILFINILGFSPFVLCRFCSYIPKCKKCYKNLIFVHNQFILKCTYCHYTEKFSSQCPSCLNKSLKHVSLGIEYISLFLKKQIPSINFVSIDSNDIKKITQYQKILQKLEDNKIDLLLGTEMIAKNLKLPSIETIGILMADVLLNIPNFKATEKTFQLLMKLSNYLSEKGKMIIQGYNTNHLVLQKAQYYDVFSFLEQTLKDRKLANIPPFCFYSKILISHSKMFKVLTIANKIKKILENNLIYKIIVLGPTYPCVFHKDKNYRILLTLKYYDWPLNLNFIIEQNLNEDAFILFDRFASII</sequence>
<dbReference type="Gene3D" id="3.40.50.300">
    <property type="entry name" value="P-loop containing nucleotide triphosphate hydrolases"/>
    <property type="match status" value="1"/>
</dbReference>
<keyword evidence="7 8" id="KW-0238">DNA-binding</keyword>
<evidence type="ECO:0000256" key="8">
    <source>
        <dbReference type="HAMAP-Rule" id="MF_00983"/>
    </source>
</evidence>
<dbReference type="NCBIfam" id="TIGR00595">
    <property type="entry name" value="priA"/>
    <property type="match status" value="1"/>
</dbReference>
<keyword evidence="11" id="KW-1185">Reference proteome</keyword>
<dbReference type="RefSeq" id="WP_121463944.1">
    <property type="nucleotide sequence ID" value="NZ_CP025121.1"/>
</dbReference>
<dbReference type="PANTHER" id="PTHR30580:SF0">
    <property type="entry name" value="PRIMOSOMAL PROTEIN N"/>
    <property type="match status" value="1"/>
</dbReference>
<dbReference type="EMBL" id="CP025121">
    <property type="protein sequence ID" value="AYJ01217.1"/>
    <property type="molecule type" value="Genomic_DNA"/>
</dbReference>
<keyword evidence="8" id="KW-0413">Isomerase</keyword>
<dbReference type="GO" id="GO:0006270">
    <property type="term" value="P:DNA replication initiation"/>
    <property type="evidence" value="ECO:0007669"/>
    <property type="project" value="TreeGrafter"/>
</dbReference>
<proteinExistence type="inferred from homology"/>
<dbReference type="EC" id="5.6.2.4" evidence="8"/>
<feature type="binding site" evidence="8">
    <location>
        <position position="434"/>
    </location>
    <ligand>
        <name>Zn(2+)</name>
        <dbReference type="ChEBI" id="CHEBI:29105"/>
        <label>1</label>
    </ligand>
</feature>
<feature type="binding site" evidence="8">
    <location>
        <position position="477"/>
    </location>
    <ligand>
        <name>Zn(2+)</name>
        <dbReference type="ChEBI" id="CHEBI:29105"/>
        <label>1</label>
    </ligand>
</feature>